<dbReference type="EMBL" id="FTMK01000007">
    <property type="protein sequence ID" value="SIQ41939.1"/>
    <property type="molecule type" value="Genomic_DNA"/>
</dbReference>
<dbReference type="Gene3D" id="3.40.50.1240">
    <property type="entry name" value="Phosphoglycerate mutase-like"/>
    <property type="match status" value="1"/>
</dbReference>
<protein>
    <submittedName>
        <fullName evidence="1">Phosphohistidine phosphatase</fullName>
    </submittedName>
</protein>
<proteinExistence type="predicted"/>
<dbReference type="InterPro" id="IPR029033">
    <property type="entry name" value="His_PPase_superfam"/>
</dbReference>
<gene>
    <name evidence="1" type="ORF">SAMN05421641_107158</name>
</gene>
<evidence type="ECO:0000313" key="1">
    <source>
        <dbReference type="EMBL" id="SIQ41939.1"/>
    </source>
</evidence>
<dbReference type="Proteomes" id="UP000323956">
    <property type="component" value="Unassembled WGS sequence"/>
</dbReference>
<accession>A0A1N6SLK5</accession>
<dbReference type="SUPFAM" id="SSF53254">
    <property type="entry name" value="Phosphoglycerate mutase-like"/>
    <property type="match status" value="1"/>
</dbReference>
<dbReference type="SMART" id="SM00855">
    <property type="entry name" value="PGAM"/>
    <property type="match status" value="1"/>
</dbReference>
<sequence length="172" mass="19449">MTPLGHCRLILTRHAKSSWDDPAQPDHDRPLNARGRRSARELGDWLASRGYEPEEVLCSTAERTRETWERIALAPLEVRPHIRYEPGLYHAAPEKMLEVLRSASAPTVMMIGHNPGIAEFAAMLPARLPLDPDFRRYPTAATLVVDFQIGDWSELRPAQGSVLDFVRMDGRD</sequence>
<dbReference type="Pfam" id="PF00300">
    <property type="entry name" value="His_Phos_1"/>
    <property type="match status" value="1"/>
</dbReference>
<organism evidence="1 2">
    <name type="scientific">Paracoccus thiocyanatus</name>
    <dbReference type="NCBI Taxonomy" id="34006"/>
    <lineage>
        <taxon>Bacteria</taxon>
        <taxon>Pseudomonadati</taxon>
        <taxon>Pseudomonadota</taxon>
        <taxon>Alphaproteobacteria</taxon>
        <taxon>Rhodobacterales</taxon>
        <taxon>Paracoccaceae</taxon>
        <taxon>Paracoccus</taxon>
    </lineage>
</organism>
<name>A0A1N6SLK5_9RHOB</name>
<dbReference type="PANTHER" id="PTHR47623:SF1">
    <property type="entry name" value="OS09G0287300 PROTEIN"/>
    <property type="match status" value="1"/>
</dbReference>
<dbReference type="RefSeq" id="WP_149765316.1">
    <property type="nucleotide sequence ID" value="NZ_FTMK01000007.1"/>
</dbReference>
<dbReference type="CDD" id="cd07067">
    <property type="entry name" value="HP_PGM_like"/>
    <property type="match status" value="1"/>
</dbReference>
<evidence type="ECO:0000313" key="2">
    <source>
        <dbReference type="Proteomes" id="UP000323956"/>
    </source>
</evidence>
<dbReference type="InterPro" id="IPR013078">
    <property type="entry name" value="His_Pase_superF_clade-1"/>
</dbReference>
<dbReference type="AlphaFoldDB" id="A0A1N6SLK5"/>
<dbReference type="PANTHER" id="PTHR47623">
    <property type="entry name" value="OS09G0287300 PROTEIN"/>
    <property type="match status" value="1"/>
</dbReference>
<reference evidence="1 2" key="1">
    <citation type="submission" date="2017-01" db="EMBL/GenBank/DDBJ databases">
        <authorList>
            <person name="Varghese N."/>
            <person name="Submissions S."/>
        </authorList>
    </citation>
    <scope>NUCLEOTIDE SEQUENCE [LARGE SCALE GENOMIC DNA]</scope>
    <source>
        <strain evidence="1 2">ATCC 700171</strain>
    </source>
</reference>
<dbReference type="OrthoDB" id="9810154at2"/>